<name>A0A368JVW7_9BACT</name>
<reference evidence="3 4" key="1">
    <citation type="submission" date="2018-07" db="EMBL/GenBank/DDBJ databases">
        <title>Genome analysis of Larkinella rosea.</title>
        <authorList>
            <person name="Zhou Z."/>
            <person name="Wang G."/>
        </authorList>
    </citation>
    <scope>NUCLEOTIDE SEQUENCE [LARGE SCALE GENOMIC DNA]</scope>
    <source>
        <strain evidence="4">zzj9</strain>
    </source>
</reference>
<keyword evidence="2" id="KW-1133">Transmembrane helix</keyword>
<gene>
    <name evidence="3" type="ORF">DUE52_01370</name>
</gene>
<dbReference type="AlphaFoldDB" id="A0A368JVW7"/>
<keyword evidence="2" id="KW-0472">Membrane</keyword>
<sequence>MPLTNTQPRPVQLPTLVLCLLAAAVIWLLNALNKNNYTVSVQYPIEFVYDQKLYVPTTPLPKTITVSITGNGWKLFRKSWLPFRSQPIRYSVPRPLETKYINTASLAASLTDHANDVRVNFVAGDTLALNFDRLAAQEVPIVVDSTGIDLAESMVVSSLINVNPRVIRFEGPARLLRAMPDTIKVKIPARRLTQSYDEELRLPIPRHPLIRASADQVSVSFEVAELLQPLPPPPPPQPVKPAKSTRSEKTGKSAKAKSVRKK</sequence>
<proteinExistence type="predicted"/>
<feature type="region of interest" description="Disordered" evidence="1">
    <location>
        <begin position="225"/>
        <end position="262"/>
    </location>
</feature>
<evidence type="ECO:0000313" key="4">
    <source>
        <dbReference type="Proteomes" id="UP000253383"/>
    </source>
</evidence>
<feature type="compositionally biased region" description="Basic residues" evidence="1">
    <location>
        <begin position="252"/>
        <end position="262"/>
    </location>
</feature>
<evidence type="ECO:0008006" key="5">
    <source>
        <dbReference type="Google" id="ProtNLM"/>
    </source>
</evidence>
<evidence type="ECO:0000313" key="3">
    <source>
        <dbReference type="EMBL" id="RCR71602.1"/>
    </source>
</evidence>
<comment type="caution">
    <text evidence="3">The sequence shown here is derived from an EMBL/GenBank/DDBJ whole genome shotgun (WGS) entry which is preliminary data.</text>
</comment>
<organism evidence="3 4">
    <name type="scientific">Larkinella punicea</name>
    <dbReference type="NCBI Taxonomy" id="2315727"/>
    <lineage>
        <taxon>Bacteria</taxon>
        <taxon>Pseudomonadati</taxon>
        <taxon>Bacteroidota</taxon>
        <taxon>Cytophagia</taxon>
        <taxon>Cytophagales</taxon>
        <taxon>Spirosomataceae</taxon>
        <taxon>Larkinella</taxon>
    </lineage>
</organism>
<evidence type="ECO:0000256" key="2">
    <source>
        <dbReference type="SAM" id="Phobius"/>
    </source>
</evidence>
<keyword evidence="4" id="KW-1185">Reference proteome</keyword>
<feature type="transmembrane region" description="Helical" evidence="2">
    <location>
        <begin position="12"/>
        <end position="32"/>
    </location>
</feature>
<dbReference type="Proteomes" id="UP000253383">
    <property type="component" value="Unassembled WGS sequence"/>
</dbReference>
<dbReference type="EMBL" id="QOWE01000001">
    <property type="protein sequence ID" value="RCR71602.1"/>
    <property type="molecule type" value="Genomic_DNA"/>
</dbReference>
<keyword evidence="2" id="KW-0812">Transmembrane</keyword>
<dbReference type="OrthoDB" id="1115707at2"/>
<dbReference type="RefSeq" id="WP_114404135.1">
    <property type="nucleotide sequence ID" value="NZ_QOWE01000001.1"/>
</dbReference>
<accession>A0A368JVW7</accession>
<evidence type="ECO:0000256" key="1">
    <source>
        <dbReference type="SAM" id="MobiDB-lite"/>
    </source>
</evidence>
<feature type="compositionally biased region" description="Pro residues" evidence="1">
    <location>
        <begin position="229"/>
        <end position="239"/>
    </location>
</feature>
<protein>
    <recommendedName>
        <fullName evidence="5">YbbR-like domain-containing protein</fullName>
    </recommendedName>
</protein>